<keyword evidence="4" id="KW-1185">Reference proteome</keyword>
<evidence type="ECO:0000313" key="3">
    <source>
        <dbReference type="EMBL" id="CAI9113394.1"/>
    </source>
</evidence>
<dbReference type="PANTHER" id="PTHR42898">
    <property type="entry name" value="TROPINONE REDUCTASE"/>
    <property type="match status" value="1"/>
</dbReference>
<dbReference type="PANTHER" id="PTHR42898:SF6">
    <property type="entry name" value="NADP-DEPENDENT MANNITOL DEHYDROGENASE"/>
    <property type="match status" value="1"/>
</dbReference>
<evidence type="ECO:0000313" key="4">
    <source>
        <dbReference type="Proteomes" id="UP001161247"/>
    </source>
</evidence>
<reference evidence="3" key="1">
    <citation type="submission" date="2023-03" db="EMBL/GenBank/DDBJ databases">
        <authorList>
            <person name="Julca I."/>
        </authorList>
    </citation>
    <scope>NUCLEOTIDE SEQUENCE</scope>
</reference>
<evidence type="ECO:0000256" key="1">
    <source>
        <dbReference type="ARBA" id="ARBA00022857"/>
    </source>
</evidence>
<organism evidence="3 4">
    <name type="scientific">Oldenlandia corymbosa var. corymbosa</name>
    <dbReference type="NCBI Taxonomy" id="529605"/>
    <lineage>
        <taxon>Eukaryota</taxon>
        <taxon>Viridiplantae</taxon>
        <taxon>Streptophyta</taxon>
        <taxon>Embryophyta</taxon>
        <taxon>Tracheophyta</taxon>
        <taxon>Spermatophyta</taxon>
        <taxon>Magnoliopsida</taxon>
        <taxon>eudicotyledons</taxon>
        <taxon>Gunneridae</taxon>
        <taxon>Pentapetalae</taxon>
        <taxon>asterids</taxon>
        <taxon>lamiids</taxon>
        <taxon>Gentianales</taxon>
        <taxon>Rubiaceae</taxon>
        <taxon>Rubioideae</taxon>
        <taxon>Spermacoceae</taxon>
        <taxon>Hedyotis-Oldenlandia complex</taxon>
        <taxon>Oldenlandia</taxon>
    </lineage>
</organism>
<proteinExistence type="predicted"/>
<dbReference type="InterPro" id="IPR045000">
    <property type="entry name" value="TR"/>
</dbReference>
<accession>A0AAV1DZK9</accession>
<dbReference type="SUPFAM" id="SSF51735">
    <property type="entry name" value="NAD(P)-binding Rossmann-fold domains"/>
    <property type="match status" value="1"/>
</dbReference>
<dbReference type="InterPro" id="IPR020904">
    <property type="entry name" value="Sc_DH/Rdtase_CS"/>
</dbReference>
<dbReference type="AlphaFoldDB" id="A0AAV1DZK9"/>
<keyword evidence="1" id="KW-0521">NADP</keyword>
<dbReference type="FunFam" id="3.40.50.720:FF:000084">
    <property type="entry name" value="Short-chain dehydrogenase reductase"/>
    <property type="match status" value="1"/>
</dbReference>
<evidence type="ECO:0000256" key="2">
    <source>
        <dbReference type="ARBA" id="ARBA00023002"/>
    </source>
</evidence>
<dbReference type="InterPro" id="IPR002347">
    <property type="entry name" value="SDR_fam"/>
</dbReference>
<dbReference type="EMBL" id="OX459124">
    <property type="protein sequence ID" value="CAI9113394.1"/>
    <property type="molecule type" value="Genomic_DNA"/>
</dbReference>
<dbReference type="Gene3D" id="3.40.50.720">
    <property type="entry name" value="NAD(P)-binding Rossmann-like Domain"/>
    <property type="match status" value="1"/>
</dbReference>
<dbReference type="PRINTS" id="PR00081">
    <property type="entry name" value="GDHRDH"/>
</dbReference>
<gene>
    <name evidence="3" type="ORF">OLC1_LOCUS20420</name>
</gene>
<sequence>MAKSNGEISSTSRWSLAGKTALVTGGSRGIGQAIVQELAQLGATVHTFSRNEAAINEALQEWKSKGFKVTGSVCDAALRDQRVELMEKVSSIFDGKLDILINNAAILVWKPFEEHTPEDYSTLLSTNLESCYHFSQLAYPLLKSSENGSIVFNSSVSSLTSISCISVYATTKAAINQLTRNLACEWAKDNIRVNSVAPWFIRTAMVEDYIDIPEMAKNIELRTPMKRVGRPEEVSSLVAFLCMPAASYITGQIVAVDGGLSVNGF</sequence>
<dbReference type="GO" id="GO:0016616">
    <property type="term" value="F:oxidoreductase activity, acting on the CH-OH group of donors, NAD or NADP as acceptor"/>
    <property type="evidence" value="ECO:0007669"/>
    <property type="project" value="UniProtKB-ARBA"/>
</dbReference>
<protein>
    <submittedName>
        <fullName evidence="3">OLC1v1013989C1</fullName>
    </submittedName>
</protein>
<dbReference type="Pfam" id="PF13561">
    <property type="entry name" value="adh_short_C2"/>
    <property type="match status" value="1"/>
</dbReference>
<dbReference type="Proteomes" id="UP001161247">
    <property type="component" value="Chromosome 7"/>
</dbReference>
<dbReference type="PRINTS" id="PR00080">
    <property type="entry name" value="SDRFAMILY"/>
</dbReference>
<keyword evidence="2" id="KW-0560">Oxidoreductase</keyword>
<dbReference type="InterPro" id="IPR036291">
    <property type="entry name" value="NAD(P)-bd_dom_sf"/>
</dbReference>
<dbReference type="PROSITE" id="PS00061">
    <property type="entry name" value="ADH_SHORT"/>
    <property type="match status" value="1"/>
</dbReference>
<name>A0AAV1DZK9_OLDCO</name>